<dbReference type="SUPFAM" id="SSF50156">
    <property type="entry name" value="PDZ domain-like"/>
    <property type="match status" value="2"/>
</dbReference>
<proteinExistence type="predicted"/>
<dbReference type="PANTHER" id="PTHR19964:SF92">
    <property type="entry name" value="PATJ HOMOLOG"/>
    <property type="match status" value="1"/>
</dbReference>
<reference evidence="3" key="1">
    <citation type="submission" date="2025-08" db="UniProtKB">
        <authorList>
            <consortium name="Ensembl"/>
        </authorList>
    </citation>
    <scope>IDENTIFICATION</scope>
</reference>
<dbReference type="SMART" id="SM00228">
    <property type="entry name" value="PDZ"/>
    <property type="match status" value="1"/>
</dbReference>
<protein>
    <recommendedName>
        <fullName evidence="2">PDZ domain-containing protein</fullName>
    </recommendedName>
</protein>
<keyword evidence="4" id="KW-1185">Reference proteome</keyword>
<dbReference type="OMA" id="IWKMHIV"/>
<dbReference type="PANTHER" id="PTHR19964">
    <property type="entry name" value="MULTIPLE PDZ DOMAIN PROTEIN"/>
    <property type="match status" value="1"/>
</dbReference>
<dbReference type="PaxDb" id="30732-ENSOMEP00000002442"/>
<sequence length="381" mass="42437">MPITQDNAHSILLLLEDWHRAHGLSLCLAACQKLVEYINFNFVEGEATPPSSPWGSEAMDMELHAVFLRKGDSDGEELGLSFGNIPIFGDPDMRKKGIQRKRRDQGPVLDVGCIWVTEVRKRSPACCCGRIKLRDEVLSVNGQLMVGVDVNGASYLADQCWNGGCVYLILLRRVKKKAPPPPCDVSIPFNSISCEDLHQNQHQNQRMRKFGVISRSSFHRDNPDGSDPELHRSQNSCSPSLHPDGGLSSSLENSDCVAFTERRGAHVSSSAGGSSPSTVLIDFTWIFHQCLCVCSVSQHREDSHIWRMHMVKGQEGLGIHITGGRGSKRCPHGIIIARIEEGGAIHRYREPLQCVRCGIKQKEKLRENCVRTTVHLRHVHT</sequence>
<dbReference type="AlphaFoldDB" id="A0A3B3BB82"/>
<dbReference type="InterPro" id="IPR036034">
    <property type="entry name" value="PDZ_sf"/>
</dbReference>
<evidence type="ECO:0000256" key="1">
    <source>
        <dbReference type="SAM" id="MobiDB-lite"/>
    </source>
</evidence>
<organism evidence="3 4">
    <name type="scientific">Oryzias melastigma</name>
    <name type="common">Marine medaka</name>
    <dbReference type="NCBI Taxonomy" id="30732"/>
    <lineage>
        <taxon>Eukaryota</taxon>
        <taxon>Metazoa</taxon>
        <taxon>Chordata</taxon>
        <taxon>Craniata</taxon>
        <taxon>Vertebrata</taxon>
        <taxon>Euteleostomi</taxon>
        <taxon>Actinopterygii</taxon>
        <taxon>Neopterygii</taxon>
        <taxon>Teleostei</taxon>
        <taxon>Neoteleostei</taxon>
        <taxon>Acanthomorphata</taxon>
        <taxon>Ovalentaria</taxon>
        <taxon>Atherinomorphae</taxon>
        <taxon>Beloniformes</taxon>
        <taxon>Adrianichthyidae</taxon>
        <taxon>Oryziinae</taxon>
        <taxon>Oryzias</taxon>
    </lineage>
</organism>
<dbReference type="InterPro" id="IPR001478">
    <property type="entry name" value="PDZ"/>
</dbReference>
<accession>A0A3B3BB82</accession>
<evidence type="ECO:0000313" key="4">
    <source>
        <dbReference type="Proteomes" id="UP000261560"/>
    </source>
</evidence>
<reference evidence="3" key="2">
    <citation type="submission" date="2025-09" db="UniProtKB">
        <authorList>
            <consortium name="Ensembl"/>
        </authorList>
    </citation>
    <scope>IDENTIFICATION</scope>
</reference>
<dbReference type="STRING" id="30732.ENSOMEP00000002442"/>
<dbReference type="Gene3D" id="2.30.42.10">
    <property type="match status" value="2"/>
</dbReference>
<feature type="region of interest" description="Disordered" evidence="1">
    <location>
        <begin position="217"/>
        <end position="249"/>
    </location>
</feature>
<feature type="compositionally biased region" description="Basic and acidic residues" evidence="1">
    <location>
        <begin position="218"/>
        <end position="232"/>
    </location>
</feature>
<dbReference type="Ensembl" id="ENSOMET00000012483.1">
    <property type="protein sequence ID" value="ENSOMEP00000002442.1"/>
    <property type="gene ID" value="ENSOMEG00000003402.1"/>
</dbReference>
<evidence type="ECO:0000259" key="2">
    <source>
        <dbReference type="SMART" id="SM00228"/>
    </source>
</evidence>
<dbReference type="InterPro" id="IPR051342">
    <property type="entry name" value="PDZ_scaffold"/>
</dbReference>
<dbReference type="GeneTree" id="ENSGT00940000157749"/>
<feature type="domain" description="PDZ" evidence="2">
    <location>
        <begin position="76"/>
        <end position="174"/>
    </location>
</feature>
<dbReference type="Proteomes" id="UP000261560">
    <property type="component" value="Unplaced"/>
</dbReference>
<name>A0A3B3BB82_ORYME</name>
<evidence type="ECO:0000313" key="3">
    <source>
        <dbReference type="Ensembl" id="ENSOMEP00000002442.1"/>
    </source>
</evidence>